<dbReference type="PROSITE" id="PS50110">
    <property type="entry name" value="RESPONSE_REGULATORY"/>
    <property type="match status" value="1"/>
</dbReference>
<keyword evidence="1" id="KW-0902">Two-component regulatory system</keyword>
<dbReference type="SMART" id="SM00448">
    <property type="entry name" value="REC"/>
    <property type="match status" value="1"/>
</dbReference>
<organism evidence="5 6">
    <name type="scientific">Thalassotalea marina</name>
    <dbReference type="NCBI Taxonomy" id="1673741"/>
    <lineage>
        <taxon>Bacteria</taxon>
        <taxon>Pseudomonadati</taxon>
        <taxon>Pseudomonadota</taxon>
        <taxon>Gammaproteobacteria</taxon>
        <taxon>Alteromonadales</taxon>
        <taxon>Colwelliaceae</taxon>
        <taxon>Thalassotalea</taxon>
    </lineage>
</organism>
<name>A0A919BP40_9GAMM</name>
<proteinExistence type="predicted"/>
<dbReference type="EMBL" id="BNCK01000010">
    <property type="protein sequence ID" value="GHG04053.1"/>
    <property type="molecule type" value="Genomic_DNA"/>
</dbReference>
<dbReference type="SMART" id="SM00850">
    <property type="entry name" value="LytTR"/>
    <property type="match status" value="1"/>
</dbReference>
<evidence type="ECO:0000313" key="6">
    <source>
        <dbReference type="Proteomes" id="UP000623842"/>
    </source>
</evidence>
<keyword evidence="2" id="KW-0597">Phosphoprotein</keyword>
<evidence type="ECO:0000256" key="1">
    <source>
        <dbReference type="ARBA" id="ARBA00023012"/>
    </source>
</evidence>
<dbReference type="PANTHER" id="PTHR37299:SF1">
    <property type="entry name" value="STAGE 0 SPORULATION PROTEIN A HOMOLOG"/>
    <property type="match status" value="1"/>
</dbReference>
<dbReference type="GO" id="GO:0003677">
    <property type="term" value="F:DNA binding"/>
    <property type="evidence" value="ECO:0007669"/>
    <property type="project" value="UniProtKB-KW"/>
</dbReference>
<feature type="domain" description="HTH LytTR-type" evidence="4">
    <location>
        <begin position="147"/>
        <end position="251"/>
    </location>
</feature>
<feature type="domain" description="Response regulatory" evidence="3">
    <location>
        <begin position="3"/>
        <end position="114"/>
    </location>
</feature>
<gene>
    <name evidence="5" type="ORF">GCM10017161_36830</name>
</gene>
<dbReference type="PANTHER" id="PTHR37299">
    <property type="entry name" value="TRANSCRIPTIONAL REGULATOR-RELATED"/>
    <property type="match status" value="1"/>
</dbReference>
<dbReference type="Proteomes" id="UP000623842">
    <property type="component" value="Unassembled WGS sequence"/>
</dbReference>
<dbReference type="RefSeq" id="WP_189773731.1">
    <property type="nucleotide sequence ID" value="NZ_BNCK01000010.1"/>
</dbReference>
<evidence type="ECO:0000259" key="4">
    <source>
        <dbReference type="PROSITE" id="PS50930"/>
    </source>
</evidence>
<dbReference type="GO" id="GO:0000156">
    <property type="term" value="F:phosphorelay response regulator activity"/>
    <property type="evidence" value="ECO:0007669"/>
    <property type="project" value="InterPro"/>
</dbReference>
<dbReference type="SUPFAM" id="SSF52172">
    <property type="entry name" value="CheY-like"/>
    <property type="match status" value="1"/>
</dbReference>
<comment type="caution">
    <text evidence="5">The sequence shown here is derived from an EMBL/GenBank/DDBJ whole genome shotgun (WGS) entry which is preliminary data.</text>
</comment>
<keyword evidence="6" id="KW-1185">Reference proteome</keyword>
<dbReference type="Pfam" id="PF04397">
    <property type="entry name" value="LytTR"/>
    <property type="match status" value="1"/>
</dbReference>
<dbReference type="InterPro" id="IPR007492">
    <property type="entry name" value="LytTR_DNA-bd_dom"/>
</dbReference>
<dbReference type="InterPro" id="IPR001789">
    <property type="entry name" value="Sig_transdc_resp-reg_receiver"/>
</dbReference>
<evidence type="ECO:0000313" key="5">
    <source>
        <dbReference type="EMBL" id="GHG04053.1"/>
    </source>
</evidence>
<feature type="modified residue" description="4-aspartylphosphate" evidence="2">
    <location>
        <position position="54"/>
    </location>
</feature>
<sequence length="251" mass="28109">MIDVLIADDERIARETIKLLLKDQPDIGNIYLAADGEQAIALAKEHNPQLIFLDIQMPGKTGIEAVGELAEEAVVIFATAYDQYAIAAFELNAVDYLLKPFDDDRFYQSLLRARLKIASQDNNQLKDMKKLVTLLSQEPEKQYKSQLIVKDPGRIRLIDVASISHIQGAGNYADIHLQDGGHLLHRATLTTLESQLDPQEFIRIHRSTIVKRSCVKELNATENGDYVVTLCTGAQLTLSRRNKSKLDLLIS</sequence>
<dbReference type="AlphaFoldDB" id="A0A919BP40"/>
<dbReference type="PROSITE" id="PS50930">
    <property type="entry name" value="HTH_LYTTR"/>
    <property type="match status" value="1"/>
</dbReference>
<dbReference type="InterPro" id="IPR046947">
    <property type="entry name" value="LytR-like"/>
</dbReference>
<dbReference type="Gene3D" id="3.40.50.2300">
    <property type="match status" value="1"/>
</dbReference>
<keyword evidence="5" id="KW-0238">DNA-binding</keyword>
<evidence type="ECO:0000256" key="2">
    <source>
        <dbReference type="PROSITE-ProRule" id="PRU00169"/>
    </source>
</evidence>
<protein>
    <submittedName>
        <fullName evidence="5">DNA-binding response regulator</fullName>
    </submittedName>
</protein>
<dbReference type="InterPro" id="IPR011006">
    <property type="entry name" value="CheY-like_superfamily"/>
</dbReference>
<accession>A0A919BP40</accession>
<reference evidence="5" key="2">
    <citation type="submission" date="2020-09" db="EMBL/GenBank/DDBJ databases">
        <authorList>
            <person name="Sun Q."/>
            <person name="Kim S."/>
        </authorList>
    </citation>
    <scope>NUCLEOTIDE SEQUENCE</scope>
    <source>
        <strain evidence="5">KCTC 42731</strain>
    </source>
</reference>
<reference evidence="5" key="1">
    <citation type="journal article" date="2014" name="Int. J. Syst. Evol. Microbiol.">
        <title>Complete genome sequence of Corynebacterium casei LMG S-19264T (=DSM 44701T), isolated from a smear-ripened cheese.</title>
        <authorList>
            <consortium name="US DOE Joint Genome Institute (JGI-PGF)"/>
            <person name="Walter F."/>
            <person name="Albersmeier A."/>
            <person name="Kalinowski J."/>
            <person name="Ruckert C."/>
        </authorList>
    </citation>
    <scope>NUCLEOTIDE SEQUENCE</scope>
    <source>
        <strain evidence="5">KCTC 42731</strain>
    </source>
</reference>
<dbReference type="Gene3D" id="2.40.50.1020">
    <property type="entry name" value="LytTr DNA-binding domain"/>
    <property type="match status" value="1"/>
</dbReference>
<dbReference type="Pfam" id="PF00072">
    <property type="entry name" value="Response_reg"/>
    <property type="match status" value="1"/>
</dbReference>
<evidence type="ECO:0000259" key="3">
    <source>
        <dbReference type="PROSITE" id="PS50110"/>
    </source>
</evidence>